<dbReference type="InterPro" id="IPR000494">
    <property type="entry name" value="Rcpt_L-dom"/>
</dbReference>
<feature type="compositionally biased region" description="Polar residues" evidence="4">
    <location>
        <begin position="267"/>
        <end position="299"/>
    </location>
</feature>
<keyword evidence="3" id="KW-0325">Glycoprotein</keyword>
<dbReference type="Pfam" id="PF00757">
    <property type="entry name" value="Furin-like"/>
    <property type="match status" value="1"/>
</dbReference>
<feature type="compositionally biased region" description="Basic and acidic residues" evidence="4">
    <location>
        <begin position="612"/>
        <end position="626"/>
    </location>
</feature>
<dbReference type="Gene3D" id="2.60.40.10">
    <property type="entry name" value="Immunoglobulins"/>
    <property type="match status" value="1"/>
</dbReference>
<keyword evidence="2" id="KW-0808">Transferase</keyword>
<feature type="region of interest" description="Disordered" evidence="4">
    <location>
        <begin position="603"/>
        <end position="626"/>
    </location>
</feature>
<comment type="caution">
    <text evidence="7">The sequence shown here is derived from an EMBL/GenBank/DDBJ whole genome shotgun (WGS) entry which is preliminary data.</text>
</comment>
<feature type="region of interest" description="Disordered" evidence="4">
    <location>
        <begin position="190"/>
        <end position="216"/>
    </location>
</feature>
<protein>
    <submittedName>
        <fullName evidence="7">Insulin receptor-like 3</fullName>
    </submittedName>
</protein>
<dbReference type="GO" id="GO:0004713">
    <property type="term" value="F:protein tyrosine kinase activity"/>
    <property type="evidence" value="ECO:0007669"/>
    <property type="project" value="UniProtKB-KW"/>
</dbReference>
<name>A0A8J5TI64_HOMAM</name>
<dbReference type="InterPro" id="IPR013783">
    <property type="entry name" value="Ig-like_fold"/>
</dbReference>
<keyword evidence="7" id="KW-0675">Receptor</keyword>
<gene>
    <name evidence="7" type="primary">insr-L3</name>
    <name evidence="7" type="ORF">Hamer_G020720</name>
</gene>
<dbReference type="InterPro" id="IPR036116">
    <property type="entry name" value="FN3_sf"/>
</dbReference>
<dbReference type="EMBL" id="JAHLQT010006619">
    <property type="protein sequence ID" value="KAG7174840.1"/>
    <property type="molecule type" value="Genomic_DNA"/>
</dbReference>
<feature type="compositionally biased region" description="Basic and acidic residues" evidence="4">
    <location>
        <begin position="565"/>
        <end position="583"/>
    </location>
</feature>
<keyword evidence="2" id="KW-0418">Kinase</keyword>
<feature type="region of interest" description="Disordered" evidence="4">
    <location>
        <begin position="1552"/>
        <end position="1580"/>
    </location>
</feature>
<dbReference type="InterPro" id="IPR006211">
    <property type="entry name" value="Furin-like_Cys-rich_dom"/>
</dbReference>
<organism evidence="7 8">
    <name type="scientific">Homarus americanus</name>
    <name type="common">American lobster</name>
    <dbReference type="NCBI Taxonomy" id="6706"/>
    <lineage>
        <taxon>Eukaryota</taxon>
        <taxon>Metazoa</taxon>
        <taxon>Ecdysozoa</taxon>
        <taxon>Arthropoda</taxon>
        <taxon>Crustacea</taxon>
        <taxon>Multicrustacea</taxon>
        <taxon>Malacostraca</taxon>
        <taxon>Eumalacostraca</taxon>
        <taxon>Eucarida</taxon>
        <taxon>Decapoda</taxon>
        <taxon>Pleocyemata</taxon>
        <taxon>Astacidea</taxon>
        <taxon>Nephropoidea</taxon>
        <taxon>Nephropidae</taxon>
        <taxon>Homarus</taxon>
    </lineage>
</organism>
<dbReference type="Gene3D" id="3.80.20.20">
    <property type="entry name" value="Receptor L-domain"/>
    <property type="match status" value="2"/>
</dbReference>
<reference evidence="7" key="1">
    <citation type="journal article" date="2021" name="Sci. Adv.">
        <title>The American lobster genome reveals insights on longevity, neural, and immune adaptations.</title>
        <authorList>
            <person name="Polinski J.M."/>
            <person name="Zimin A.V."/>
            <person name="Clark K.F."/>
            <person name="Kohn A.B."/>
            <person name="Sadowski N."/>
            <person name="Timp W."/>
            <person name="Ptitsyn A."/>
            <person name="Khanna P."/>
            <person name="Romanova D.Y."/>
            <person name="Williams P."/>
            <person name="Greenwood S.J."/>
            <person name="Moroz L.L."/>
            <person name="Walt D.R."/>
            <person name="Bodnar A.G."/>
        </authorList>
    </citation>
    <scope>NUCLEOTIDE SEQUENCE</scope>
    <source>
        <strain evidence="7">GMGI-L3</strain>
    </source>
</reference>
<dbReference type="CDD" id="cd00064">
    <property type="entry name" value="FU"/>
    <property type="match status" value="1"/>
</dbReference>
<proteinExistence type="predicted"/>
<dbReference type="InterPro" id="IPR006212">
    <property type="entry name" value="Furin_repeat"/>
</dbReference>
<comment type="subcellular location">
    <subcellularLocation>
        <location evidence="1">Membrane</location>
        <topology evidence="1">Single-pass type I membrane protein</topology>
    </subcellularLocation>
</comment>
<dbReference type="SUPFAM" id="SSF49265">
    <property type="entry name" value="Fibronectin type III"/>
    <property type="match status" value="1"/>
</dbReference>
<feature type="domain" description="Receptor L-domain" evidence="6">
    <location>
        <begin position="1126"/>
        <end position="1231"/>
    </location>
</feature>
<feature type="region of interest" description="Disordered" evidence="4">
    <location>
        <begin position="265"/>
        <end position="301"/>
    </location>
</feature>
<feature type="region of interest" description="Disordered" evidence="4">
    <location>
        <begin position="1459"/>
        <end position="1492"/>
    </location>
</feature>
<evidence type="ECO:0000259" key="6">
    <source>
        <dbReference type="Pfam" id="PF01030"/>
    </source>
</evidence>
<evidence type="ECO:0000313" key="7">
    <source>
        <dbReference type="EMBL" id="KAG7174840.1"/>
    </source>
</evidence>
<sequence length="1723" mass="191541">MLSLYSGGDVVGCSVSSPPIANDTRWSPGALEPCMIEPKVGERQGSDYRQTKAIPLRSCQQKTSSISSGLLTRRTVVTNTVIPLTQSTEDCQLRSLCFSWLKTAIIEKCLMEVFVTVSEWPASGVILREGKVEKREKPQYSNDQDTPVTPSSAGGATEPPPTAVTTRPSPPAATDSRLRKYLLSRINYDQQLGPVPPSAGRRQSSPEPPARKTFGEDKVIWSPSHITIKHRTRPDQPPRSIVFPLCAFTHSRDLCSRTIDSRHQQHFSRLTTPTNTHRSRSSSQRPTFPQATRIPTSMGPNPDVAVQQILESRLTVASSQRTPRDTHITPRQHQFSRVCFGSRCSGGESGCALRLRSCDKLSYIFSLMSCSQTEVLAVEIIQKESISELVLKKFSQVRYHQLKPPRKNVYNLPLRIKVQISDLQSDTRDRQNYNLMLHVRREVVGFSQLVIKKQVSSVPPAVTGGQVSHIPPDNFKTQMTLIYSAETQNREFFLQKTELDVSYKLPARSNILNTRDGHTEDSGTPGSYNTHSSATTHHTSRGIRKSHWNPRQLPLFPIPRTPPARRPEPNHYEENRFKRSEVSSLDRDTTERFLLCGRSCHQSTVCNSGRESSAKRSEEEQQSREYGRLPRREIQLVALAQKSAREVTIMKDNWRIGAGPGIDLVKINTRKMETCDQRLCMNHQLATREKTSMVVNGCQQGTQEVEEDSQCEVTRWCRASPCHPGAIGRPALDRRQHGVVRQSGWVVWASWVLVMVAVWACVALTYAHPHQNTGGGCDDYITSPPNKSCYSLSLETTHRAWRSSARVYECWDILDEGDDNQVLRNFTFPYLREITDYLLLYHVKGLTSLASLFPGLSVIRGITLFHNYALVVYSLSHLEDVGLHSLTTILRGSVRIERNPSLCYAHTVDWDNITRYRLRENVIKRNRLKGECASCPGKCRESSNCEDTRCWGPDHCQLLTSLLLDDVVNFTTTPPRHVSPRYDMTHHTTLHYTTLHYTDPTPPQAGLCPRECEGGCVGGVCCHEMCVGGCSSPHNASACVACRHVAQAGVCIRACPASAYQVGEECVEQEECKSRGLLLMVSTGECVKTCTSPNHHKKGAYCYPVRECSDIAYVRSIGEAQLLQHCTSVDVLIISLPGGENVERELKQHLANIQEIRGYLKILRTNITSVSILPNLKRIRGEELEYNRSLVVVENPNLYNLTSWVLHGHNFTIDQGDVFFQGNPRLCLRQINTFLSGVNLTQESQLYASKSNGRDPECDLTLLEVKVRASPVYGTLMLTIEVLPANLLPSVDAYYVNYRKAPTNVTLQQDPCSASQGWSVVEVQREVAGGRRLEVEVGGLTPNTRYALYVKTHSPLLAANGTRSSLVYATTSSFNPSEAVGVRWASSSDSTLDVWWEPPRYPHGVVDHYLVTALMLPSPRTLPGHLNLCSSLSGKASLPGPYTGRLSVQGSLGRISEEIKSRRTSSLEAKMRWEEEEGSGQEKRGEKKEGEEVCGATSDHTCCTCDHQQEEDDDHTQHNTQADFEEHILKGVGIENIHEEGGRPYPGWETRGSVLSSTQHSPVHTTSAENLHGAPYTLQDPPRLILPPNTYITDDQLISYGGVFRGSLTGGEGLQLQVPVGHGFFSNNSVSCTTLASYTTLSLPTLTPRITLHHLRHFSTYLVGVVACLPPTTCTSTPTPTPTNTPTAEVVVQCKLCSSVAAFTAATTSVSTAEDEVYQPTGV</sequence>
<feature type="compositionally biased region" description="Basic and acidic residues" evidence="4">
    <location>
        <begin position="1480"/>
        <end position="1491"/>
    </location>
</feature>
<evidence type="ECO:0000256" key="3">
    <source>
        <dbReference type="ARBA" id="ARBA00023180"/>
    </source>
</evidence>
<keyword evidence="8" id="KW-1185">Reference proteome</keyword>
<feature type="compositionally biased region" description="Basic residues" evidence="4">
    <location>
        <begin position="538"/>
        <end position="548"/>
    </location>
</feature>
<feature type="compositionally biased region" description="Polar residues" evidence="4">
    <location>
        <begin position="1553"/>
        <end position="1569"/>
    </location>
</feature>
<feature type="domain" description="Furin-like cysteine-rich" evidence="5">
    <location>
        <begin position="1007"/>
        <end position="1104"/>
    </location>
</feature>
<dbReference type="Gene3D" id="2.10.220.10">
    <property type="entry name" value="Hormone Receptor, Insulin-like Growth Factor Receptor 1, Chain A, domain 2"/>
    <property type="match status" value="1"/>
</dbReference>
<evidence type="ECO:0000259" key="5">
    <source>
        <dbReference type="Pfam" id="PF00757"/>
    </source>
</evidence>
<dbReference type="GO" id="GO:0016020">
    <property type="term" value="C:membrane"/>
    <property type="evidence" value="ECO:0007669"/>
    <property type="project" value="UniProtKB-SubCell"/>
</dbReference>
<feature type="region of interest" description="Disordered" evidence="4">
    <location>
        <begin position="134"/>
        <end position="174"/>
    </location>
</feature>
<dbReference type="SUPFAM" id="SSF52058">
    <property type="entry name" value="L domain-like"/>
    <property type="match status" value="2"/>
</dbReference>
<dbReference type="SMART" id="SM00261">
    <property type="entry name" value="FU"/>
    <property type="match status" value="1"/>
</dbReference>
<feature type="domain" description="Receptor L-domain" evidence="6">
    <location>
        <begin position="825"/>
        <end position="913"/>
    </location>
</feature>
<evidence type="ECO:0000256" key="1">
    <source>
        <dbReference type="ARBA" id="ARBA00004479"/>
    </source>
</evidence>
<feature type="region of interest" description="Disordered" evidence="4">
    <location>
        <begin position="512"/>
        <end position="583"/>
    </location>
</feature>
<dbReference type="Pfam" id="PF01030">
    <property type="entry name" value="Recep_L_domain"/>
    <property type="match status" value="2"/>
</dbReference>
<feature type="compositionally biased region" description="Polar residues" evidence="4">
    <location>
        <begin position="139"/>
        <end position="154"/>
    </location>
</feature>
<evidence type="ECO:0000256" key="2">
    <source>
        <dbReference type="ARBA" id="ARBA00023137"/>
    </source>
</evidence>
<dbReference type="InterPro" id="IPR036941">
    <property type="entry name" value="Rcpt_L-dom_sf"/>
</dbReference>
<accession>A0A8J5TI64</accession>
<keyword evidence="2" id="KW-0829">Tyrosine-protein kinase</keyword>
<evidence type="ECO:0000256" key="4">
    <source>
        <dbReference type="SAM" id="MobiDB-lite"/>
    </source>
</evidence>
<dbReference type="Proteomes" id="UP000747542">
    <property type="component" value="Unassembled WGS sequence"/>
</dbReference>
<evidence type="ECO:0000313" key="8">
    <source>
        <dbReference type="Proteomes" id="UP000747542"/>
    </source>
</evidence>